<proteinExistence type="predicted"/>
<dbReference type="EMBL" id="JBANAX010000851">
    <property type="protein sequence ID" value="KAL1191505.1"/>
    <property type="molecule type" value="Genomic_DNA"/>
</dbReference>
<gene>
    <name evidence="2" type="ORF">V5N11_002329</name>
</gene>
<dbReference type="Proteomes" id="UP001558713">
    <property type="component" value="Unassembled WGS sequence"/>
</dbReference>
<dbReference type="InterPro" id="IPR013187">
    <property type="entry name" value="F-box-assoc_dom_typ3"/>
</dbReference>
<name>A0ABD0ZRA6_CARAN</name>
<accession>A0ABD0ZRA6</accession>
<evidence type="ECO:0000313" key="2">
    <source>
        <dbReference type="EMBL" id="KAL1191505.1"/>
    </source>
</evidence>
<comment type="caution">
    <text evidence="2">The sequence shown here is derived from an EMBL/GenBank/DDBJ whole genome shotgun (WGS) entry which is preliminary data.</text>
</comment>
<feature type="domain" description="F-box associated beta-propeller type 3" evidence="1">
    <location>
        <begin position="3"/>
        <end position="102"/>
    </location>
</feature>
<keyword evidence="3" id="KW-1185">Reference proteome</keyword>
<organism evidence="2 3">
    <name type="scientific">Cardamine amara subsp. amara</name>
    <dbReference type="NCBI Taxonomy" id="228776"/>
    <lineage>
        <taxon>Eukaryota</taxon>
        <taxon>Viridiplantae</taxon>
        <taxon>Streptophyta</taxon>
        <taxon>Embryophyta</taxon>
        <taxon>Tracheophyta</taxon>
        <taxon>Spermatophyta</taxon>
        <taxon>Magnoliopsida</taxon>
        <taxon>eudicotyledons</taxon>
        <taxon>Gunneridae</taxon>
        <taxon>Pentapetalae</taxon>
        <taxon>rosids</taxon>
        <taxon>malvids</taxon>
        <taxon>Brassicales</taxon>
        <taxon>Brassicaceae</taxon>
        <taxon>Cardamineae</taxon>
        <taxon>Cardamine</taxon>
    </lineage>
</organism>
<dbReference type="AlphaFoldDB" id="A0ABD0ZRA6"/>
<sequence length="123" mass="14637">MDHFSFLINYQGKLGFVCCKKGKEIWVREDGDQKTQGWSNLFFYEMEGFDKWRVSGVTRGGEIVFANMLCFPNDKLWVFYYDPNRNSLRYADLECTYSEERRCHDAIIISTLPELVENTMRLY</sequence>
<reference evidence="2 3" key="1">
    <citation type="submission" date="2024-04" db="EMBL/GenBank/DDBJ databases">
        <title>Genome assembly C_amara_ONT_v2.</title>
        <authorList>
            <person name="Yant L."/>
            <person name="Moore C."/>
            <person name="Slenker M."/>
        </authorList>
    </citation>
    <scope>NUCLEOTIDE SEQUENCE [LARGE SCALE GENOMIC DNA]</scope>
    <source>
        <tissue evidence="2">Leaf</tissue>
    </source>
</reference>
<evidence type="ECO:0000313" key="3">
    <source>
        <dbReference type="Proteomes" id="UP001558713"/>
    </source>
</evidence>
<dbReference type="Pfam" id="PF08268">
    <property type="entry name" value="FBA_3"/>
    <property type="match status" value="1"/>
</dbReference>
<protein>
    <submittedName>
        <fullName evidence="2">F-box protein</fullName>
    </submittedName>
</protein>
<evidence type="ECO:0000259" key="1">
    <source>
        <dbReference type="Pfam" id="PF08268"/>
    </source>
</evidence>